<dbReference type="RefSeq" id="WP_354012283.1">
    <property type="nucleotide sequence ID" value="NZ_JBEPMU010000001.1"/>
</dbReference>
<reference evidence="1 2" key="1">
    <citation type="submission" date="2024-06" db="EMBL/GenBank/DDBJ databases">
        <title>Sorghum-associated microbial communities from plants grown in Nebraska, USA.</title>
        <authorList>
            <person name="Schachtman D."/>
        </authorList>
    </citation>
    <scope>NUCLEOTIDE SEQUENCE [LARGE SCALE GENOMIC DNA]</scope>
    <source>
        <strain evidence="1 2">1073</strain>
    </source>
</reference>
<evidence type="ECO:0000313" key="1">
    <source>
        <dbReference type="EMBL" id="MET3650803.1"/>
    </source>
</evidence>
<protein>
    <submittedName>
        <fullName evidence="1">Uncharacterized protein</fullName>
    </submittedName>
</protein>
<proteinExistence type="predicted"/>
<accession>A0ABV2JPN4</accession>
<name>A0ABV2JPN4_9GAMM</name>
<keyword evidence="2" id="KW-1185">Reference proteome</keyword>
<comment type="caution">
    <text evidence="1">The sequence shown here is derived from an EMBL/GenBank/DDBJ whole genome shotgun (WGS) entry which is preliminary data.</text>
</comment>
<evidence type="ECO:0000313" key="2">
    <source>
        <dbReference type="Proteomes" id="UP001549184"/>
    </source>
</evidence>
<dbReference type="Proteomes" id="UP001549184">
    <property type="component" value="Unassembled WGS sequence"/>
</dbReference>
<organism evidence="1 2">
    <name type="scientific">Dyella japonica</name>
    <dbReference type="NCBI Taxonomy" id="231455"/>
    <lineage>
        <taxon>Bacteria</taxon>
        <taxon>Pseudomonadati</taxon>
        <taxon>Pseudomonadota</taxon>
        <taxon>Gammaproteobacteria</taxon>
        <taxon>Lysobacterales</taxon>
        <taxon>Rhodanobacteraceae</taxon>
        <taxon>Dyella</taxon>
    </lineage>
</organism>
<sequence length="95" mass="10567">MTTLAAGENKARVTVGYPRFFSGAPTRNWVQPVLRGFLRDAAFMAAFGPFLKRADAGKLAAAAAKKVRFMPLPRIYYPRKVFESHFECMPAKGNN</sequence>
<gene>
    <name evidence="1" type="ORF">ABIC75_000505</name>
</gene>
<dbReference type="EMBL" id="JBEPMU010000001">
    <property type="protein sequence ID" value="MET3650803.1"/>
    <property type="molecule type" value="Genomic_DNA"/>
</dbReference>